<dbReference type="OrthoDB" id="4399895at2"/>
<evidence type="ECO:0000313" key="3">
    <source>
        <dbReference type="Proteomes" id="UP000182498"/>
    </source>
</evidence>
<sequence length="294" mass="33702">MLYKDPVDHPTIEEITVYPLNRAELRMADAYVNDRSSVERSALEQAVRGRGTAYVARFRHTTEMSWRMPVLYSEALADGRMTIDHIDTVWRRLDRHPGVRTEIDDQIVRREERKAEREKRIAAIQDAESAGEPVPDWSGEEDYDDRWSGRPYNSYDDPSYPLPEPENGRCSHIDQSVEREIIDWLRTTPQRLSSVDGSRTVTPSPSVTVHKLRDIVDRAADAAVEELGRLREQSLEWEIEADHRRKDAAVKAREDAEKRAKRRAERAAKKKAREAELEAEAEAAEAAGETGLPF</sequence>
<keyword evidence="3" id="KW-1185">Reference proteome</keyword>
<name>A0A0X2NN77_9CORY</name>
<feature type="compositionally biased region" description="Basic and acidic residues" evidence="1">
    <location>
        <begin position="244"/>
        <end position="258"/>
    </location>
</feature>
<evidence type="ECO:0000256" key="1">
    <source>
        <dbReference type="SAM" id="MobiDB-lite"/>
    </source>
</evidence>
<accession>A0A0X2NN77</accession>
<feature type="region of interest" description="Disordered" evidence="1">
    <location>
        <begin position="122"/>
        <end position="148"/>
    </location>
</feature>
<organism evidence="2 3">
    <name type="scientific">Corynebacterium variabile</name>
    <dbReference type="NCBI Taxonomy" id="1727"/>
    <lineage>
        <taxon>Bacteria</taxon>
        <taxon>Bacillati</taxon>
        <taxon>Actinomycetota</taxon>
        <taxon>Actinomycetes</taxon>
        <taxon>Mycobacteriales</taxon>
        <taxon>Corynebacteriaceae</taxon>
        <taxon>Corynebacterium</taxon>
    </lineage>
</organism>
<evidence type="ECO:0000313" key="2">
    <source>
        <dbReference type="EMBL" id="CUU66935.1"/>
    </source>
</evidence>
<dbReference type="RefSeq" id="WP_014010232.1">
    <property type="nucleotide sequence ID" value="NZ_DAITTX010000004.1"/>
</dbReference>
<dbReference type="Proteomes" id="UP000182498">
    <property type="component" value="Unassembled WGS sequence"/>
</dbReference>
<dbReference type="EMBL" id="FAUH01000016">
    <property type="protein sequence ID" value="CUU66935.1"/>
    <property type="molecule type" value="Genomic_DNA"/>
</dbReference>
<proteinExistence type="predicted"/>
<feature type="compositionally biased region" description="Basic residues" evidence="1">
    <location>
        <begin position="259"/>
        <end position="272"/>
    </location>
</feature>
<feature type="region of interest" description="Disordered" evidence="1">
    <location>
        <begin position="244"/>
        <end position="294"/>
    </location>
</feature>
<dbReference type="AlphaFoldDB" id="A0A0X2NN77"/>
<reference evidence="3" key="1">
    <citation type="submission" date="2015-11" db="EMBL/GenBank/DDBJ databases">
        <authorList>
            <person name="Dugat-Bony E."/>
        </authorList>
    </citation>
    <scope>NUCLEOTIDE SEQUENCE [LARGE SCALE GENOMIC DNA]</scope>
    <source>
        <strain evidence="3">Mu292</strain>
    </source>
</reference>
<gene>
    <name evidence="2" type="ORF">CVAR292_02288</name>
</gene>
<protein>
    <submittedName>
        <fullName evidence="2">Uncharacterized protein</fullName>
    </submittedName>
</protein>